<accession>F4GJW7</accession>
<evidence type="ECO:0000256" key="3">
    <source>
        <dbReference type="ARBA" id="ARBA00023015"/>
    </source>
</evidence>
<dbReference type="HOGENOM" id="CLU_422663_0_0_12"/>
<evidence type="ECO:0000256" key="4">
    <source>
        <dbReference type="ARBA" id="ARBA00023125"/>
    </source>
</evidence>
<sequence>MDIMDAVFVYQMKEKKELRWHGRVHGHGTGQYEIHYFLDGSGSFTNGNTRFTLKSGSFFVSPPQVVHSIQAEEKDPVTYYAVLLTIGKEEEKLCDVLDSLFASSPHMLGTNHRFFFEEIREKGLSSSALRRQEACHQLFSLLYQIAGTPEAITGSRDDHLIERALRFMQRHVRDSISLGDICGDLRLSDSYFIRLFKKRMHQAPMKHFMRLKVEAASALLTSTDKSIKEIAAHLSYSSEFHFSKQFKSHTGLSPSVYRSHYQQPIGYISEGNVQPAPVPRHERLRHHGGLSSPETQEPVDAFFLAGGYGTGDSLGSLHVLKVSIKDGMPALSWHGASQESVNPSYIAVDRKKNIVYAVNEIFTPPLMGSVSAFHVSTSLHLEQDVVFTHQGGCACHVSLSPDHDELWCCQYLAGTVTGIGLDEKGMPVSVLHTIVHEGSGQDSERQASPHPHCALPDPRGGGLYVADLGTDCLYRYNVKTWASPEVFRLPPGTGPRHLAVSQDGRFLYLVSELSNQLFTFIREKDSLHLIDTRELCPECPDASGETYAAGIFLAFGGRRLYVSLRGADEILIYDVDASSGCARLLQRHESGGAWPRSFSVDDRNLLLLAAHQKSHDITAWRLTQDGLFMEGEPVRISSPGAVCIVPLC</sequence>
<dbReference type="InterPro" id="IPR014710">
    <property type="entry name" value="RmlC-like_jellyroll"/>
</dbReference>
<name>F4GJW7_PARC1</name>
<organism evidence="7 8">
    <name type="scientific">Parasphaerochaeta coccoides (strain ATCC BAA-1237 / DSM 17374 / SPN1)</name>
    <name type="common">Sphaerochaeta coccoides</name>
    <dbReference type="NCBI Taxonomy" id="760011"/>
    <lineage>
        <taxon>Bacteria</taxon>
        <taxon>Pseudomonadati</taxon>
        <taxon>Spirochaetota</taxon>
        <taxon>Spirochaetia</taxon>
        <taxon>Spirochaetales</taxon>
        <taxon>Sphaerochaetaceae</taxon>
        <taxon>Parasphaerochaeta</taxon>
    </lineage>
</organism>
<dbReference type="KEGG" id="scc:Spico_0154"/>
<dbReference type="GO" id="GO:0043565">
    <property type="term" value="F:sequence-specific DNA binding"/>
    <property type="evidence" value="ECO:0007669"/>
    <property type="project" value="InterPro"/>
</dbReference>
<reference evidence="7 8" key="2">
    <citation type="journal article" date="2012" name="Stand. Genomic Sci.">
        <title>Complete genome sequence of the termite hindgut bacterium Spirochaeta coccoides type strain (SPN1(T)), reclassification in the genus Sphaerochaeta as Sphaerochaeta coccoides comb. nov. and emendations of the family Spirochaetaceae and the genus Sphaerochaeta.</title>
        <authorList>
            <person name="Abt B."/>
            <person name="Han C."/>
            <person name="Scheuner C."/>
            <person name="Lu M."/>
            <person name="Lapidus A."/>
            <person name="Nolan M."/>
            <person name="Lucas S."/>
            <person name="Hammon N."/>
            <person name="Deshpande S."/>
            <person name="Cheng J.F."/>
            <person name="Tapia R."/>
            <person name="Goodwin L.A."/>
            <person name="Pitluck S."/>
            <person name="Liolios K."/>
            <person name="Pagani I."/>
            <person name="Ivanova N."/>
            <person name="Mavromatis K."/>
            <person name="Mikhailova N."/>
            <person name="Huntemann M."/>
            <person name="Pati A."/>
            <person name="Chen A."/>
            <person name="Palaniappan K."/>
            <person name="Land M."/>
            <person name="Hauser L."/>
            <person name="Brambilla E.M."/>
            <person name="Rohde M."/>
            <person name="Spring S."/>
            <person name="Gronow S."/>
            <person name="Goker M."/>
            <person name="Woyke T."/>
            <person name="Bristow J."/>
            <person name="Eisen J.A."/>
            <person name="Markowitz V."/>
            <person name="Hugenholtz P."/>
            <person name="Kyrpides N.C."/>
            <person name="Klenk H.P."/>
            <person name="Detter J.C."/>
        </authorList>
    </citation>
    <scope>NUCLEOTIDE SEQUENCE [LARGE SCALE GENOMIC DNA]</scope>
    <source>
        <strain evidence="8">ATCC BAA-1237 / DSM 17374 / SPN1</strain>
    </source>
</reference>
<proteinExistence type="inferred from homology"/>
<dbReference type="PANTHER" id="PTHR30344:SF1">
    <property type="entry name" value="6-PHOSPHOGLUCONOLACTONASE"/>
    <property type="match status" value="1"/>
</dbReference>
<dbReference type="GO" id="GO:0017057">
    <property type="term" value="F:6-phosphogluconolactonase activity"/>
    <property type="evidence" value="ECO:0007669"/>
    <property type="project" value="TreeGrafter"/>
</dbReference>
<evidence type="ECO:0000256" key="1">
    <source>
        <dbReference type="ARBA" id="ARBA00005564"/>
    </source>
</evidence>
<dbReference type="OrthoDB" id="328780at2"/>
<dbReference type="GO" id="GO:0003700">
    <property type="term" value="F:DNA-binding transcription factor activity"/>
    <property type="evidence" value="ECO:0007669"/>
    <property type="project" value="InterPro"/>
</dbReference>
<dbReference type="eggNOG" id="COG4977">
    <property type="taxonomic scope" value="Bacteria"/>
</dbReference>
<dbReference type="Gene3D" id="1.10.10.60">
    <property type="entry name" value="Homeodomain-like"/>
    <property type="match status" value="2"/>
</dbReference>
<evidence type="ECO:0000256" key="5">
    <source>
        <dbReference type="ARBA" id="ARBA00023163"/>
    </source>
</evidence>
<dbReference type="SUPFAM" id="SSF51004">
    <property type="entry name" value="C-terminal (heme d1) domain of cytochrome cd1-nitrite reductase"/>
    <property type="match status" value="1"/>
</dbReference>
<dbReference type="PROSITE" id="PS01124">
    <property type="entry name" value="HTH_ARAC_FAMILY_2"/>
    <property type="match status" value="1"/>
</dbReference>
<dbReference type="eggNOG" id="COG2706">
    <property type="taxonomic scope" value="Bacteria"/>
</dbReference>
<evidence type="ECO:0000313" key="8">
    <source>
        <dbReference type="Proteomes" id="UP000007939"/>
    </source>
</evidence>
<keyword evidence="2" id="KW-0119">Carbohydrate metabolism</keyword>
<keyword evidence="3" id="KW-0805">Transcription regulation</keyword>
<dbReference type="InterPro" id="IPR011048">
    <property type="entry name" value="Haem_d1_sf"/>
</dbReference>
<feature type="domain" description="HTH araC/xylS-type" evidence="6">
    <location>
        <begin position="162"/>
        <end position="260"/>
    </location>
</feature>
<dbReference type="SUPFAM" id="SSF51215">
    <property type="entry name" value="Regulatory protein AraC"/>
    <property type="match status" value="1"/>
</dbReference>
<dbReference type="Proteomes" id="UP000007939">
    <property type="component" value="Chromosome"/>
</dbReference>
<dbReference type="Pfam" id="PF10282">
    <property type="entry name" value="Lactonase"/>
    <property type="match status" value="1"/>
</dbReference>
<dbReference type="EMBL" id="CP002659">
    <property type="protein sequence ID" value="AEC01392.1"/>
    <property type="molecule type" value="Genomic_DNA"/>
</dbReference>
<gene>
    <name evidence="7" type="ordered locus">Spico_0154</name>
</gene>
<protein>
    <submittedName>
        <fullName evidence="7">Transcriptional regulator, AraC family</fullName>
    </submittedName>
</protein>
<reference evidence="8" key="1">
    <citation type="submission" date="2011-04" db="EMBL/GenBank/DDBJ databases">
        <title>The complete genome of Spirochaeta coccoides DSM 17374.</title>
        <authorList>
            <person name="Lucas S."/>
            <person name="Copeland A."/>
            <person name="Lapidus A."/>
            <person name="Bruce D."/>
            <person name="Goodwin L."/>
            <person name="Pitluck S."/>
            <person name="Peters L."/>
            <person name="Kyrpides N."/>
            <person name="Mavromatis K."/>
            <person name="Pagani I."/>
            <person name="Ivanova N."/>
            <person name="Ovchinnikova G."/>
            <person name="Lu M."/>
            <person name="Detter J.C."/>
            <person name="Tapia R."/>
            <person name="Han C."/>
            <person name="Land M."/>
            <person name="Hauser L."/>
            <person name="Markowitz V."/>
            <person name="Cheng J.-F."/>
            <person name="Hugenholtz P."/>
            <person name="Woyke T."/>
            <person name="Wu D."/>
            <person name="Spring S."/>
            <person name="Schroeder M."/>
            <person name="Brambilla E."/>
            <person name="Klenk H.-P."/>
            <person name="Eisen J.A."/>
        </authorList>
    </citation>
    <scope>NUCLEOTIDE SEQUENCE [LARGE SCALE GENOMIC DNA]</scope>
    <source>
        <strain evidence="8">ATCC BAA-1237 / DSM 17374 / SPN1</strain>
    </source>
</reference>
<dbReference type="PANTHER" id="PTHR30344">
    <property type="entry name" value="6-PHOSPHOGLUCONOLACTONASE-RELATED"/>
    <property type="match status" value="1"/>
</dbReference>
<dbReference type="InterPro" id="IPR009057">
    <property type="entry name" value="Homeodomain-like_sf"/>
</dbReference>
<dbReference type="Pfam" id="PF02311">
    <property type="entry name" value="AraC_binding"/>
    <property type="match status" value="1"/>
</dbReference>
<dbReference type="AlphaFoldDB" id="F4GJW7"/>
<dbReference type="Pfam" id="PF12833">
    <property type="entry name" value="HTH_18"/>
    <property type="match status" value="1"/>
</dbReference>
<dbReference type="InterPro" id="IPR018060">
    <property type="entry name" value="HTH_AraC"/>
</dbReference>
<dbReference type="Gene3D" id="2.60.120.10">
    <property type="entry name" value="Jelly Rolls"/>
    <property type="match status" value="1"/>
</dbReference>
<dbReference type="Gene3D" id="2.130.10.10">
    <property type="entry name" value="YVTN repeat-like/Quinoprotein amine dehydrogenase"/>
    <property type="match status" value="1"/>
</dbReference>
<evidence type="ECO:0000256" key="2">
    <source>
        <dbReference type="ARBA" id="ARBA00022526"/>
    </source>
</evidence>
<evidence type="ECO:0000259" key="6">
    <source>
        <dbReference type="PROSITE" id="PS01124"/>
    </source>
</evidence>
<comment type="similarity">
    <text evidence="1">Belongs to the cycloisomerase 2 family.</text>
</comment>
<keyword evidence="5" id="KW-0804">Transcription</keyword>
<keyword evidence="4" id="KW-0238">DNA-binding</keyword>
<dbReference type="SUPFAM" id="SSF46689">
    <property type="entry name" value="Homeodomain-like"/>
    <property type="match status" value="2"/>
</dbReference>
<keyword evidence="8" id="KW-1185">Reference proteome</keyword>
<dbReference type="GO" id="GO:0006006">
    <property type="term" value="P:glucose metabolic process"/>
    <property type="evidence" value="ECO:0007669"/>
    <property type="project" value="UniProtKB-KW"/>
</dbReference>
<keyword evidence="2" id="KW-0313">Glucose metabolism</keyword>
<evidence type="ECO:0000313" key="7">
    <source>
        <dbReference type="EMBL" id="AEC01392.1"/>
    </source>
</evidence>
<dbReference type="STRING" id="760011.Spico_0154"/>
<dbReference type="InterPro" id="IPR019405">
    <property type="entry name" value="Lactonase_7-beta_prop"/>
</dbReference>
<dbReference type="InterPro" id="IPR015943">
    <property type="entry name" value="WD40/YVTN_repeat-like_dom_sf"/>
</dbReference>
<dbReference type="InterPro" id="IPR003313">
    <property type="entry name" value="AraC-bd"/>
</dbReference>
<dbReference type="SMART" id="SM00342">
    <property type="entry name" value="HTH_ARAC"/>
    <property type="match status" value="1"/>
</dbReference>
<dbReference type="InterPro" id="IPR050282">
    <property type="entry name" value="Cycloisomerase_2"/>
</dbReference>
<dbReference type="InterPro" id="IPR037923">
    <property type="entry name" value="HTH-like"/>
</dbReference>